<dbReference type="PANTHER" id="PTHR12389:SF0">
    <property type="entry name" value="E3 UBIQUITIN-PROTEIN LIGASE LISTERIN"/>
    <property type="match status" value="1"/>
</dbReference>
<keyword evidence="1" id="KW-0862">Zinc</keyword>
<dbReference type="EMBL" id="SSTD01018933">
    <property type="protein sequence ID" value="TYJ97250.1"/>
    <property type="molecule type" value="Genomic_DNA"/>
</dbReference>
<evidence type="ECO:0000313" key="3">
    <source>
        <dbReference type="EMBL" id="TYJ97250.1"/>
    </source>
</evidence>
<dbReference type="GO" id="GO:0005829">
    <property type="term" value="C:cytosol"/>
    <property type="evidence" value="ECO:0007669"/>
    <property type="project" value="UniProtKB-UniRule"/>
</dbReference>
<keyword evidence="1" id="KW-0808">Transferase</keyword>
<accession>A0A5D3BBP8</accession>
<comment type="catalytic activity">
    <reaction evidence="1">
        <text>S-ubiquitinyl-[E2 ubiquitin-conjugating enzyme]-L-cysteine + [acceptor protein]-L-lysine = [E2 ubiquitin-conjugating enzyme]-L-cysteine + N(6)-ubiquitinyl-[acceptor protein]-L-lysine.</text>
        <dbReference type="EC" id="2.3.2.27"/>
    </reaction>
</comment>
<evidence type="ECO:0000256" key="1">
    <source>
        <dbReference type="RuleBase" id="RU367090"/>
    </source>
</evidence>
<dbReference type="GO" id="GO:0072344">
    <property type="term" value="P:rescue of stalled ribosome"/>
    <property type="evidence" value="ECO:0007669"/>
    <property type="project" value="UniProtKB-UniRule"/>
</dbReference>
<dbReference type="InterPro" id="IPR039795">
    <property type="entry name" value="LTN1/Rkr1"/>
</dbReference>
<comment type="function">
    <text evidence="1">E3 ubiquitin-protein ligase. Component of the ribosome quality control complex (RQC), a ribosome-associated complex that mediates ubiquitination and extraction of incompletely synthesized nascent chains for proteasomal degradation.</text>
</comment>
<dbReference type="UniPathway" id="UPA00143"/>
<gene>
    <name evidence="3" type="ORF">E5676_scaffold194G00430</name>
</gene>
<protein>
    <recommendedName>
        <fullName evidence="1">E3 ubiquitin-protein ligase listerin</fullName>
        <ecNumber evidence="1">2.3.2.27</ecNumber>
    </recommendedName>
    <alternativeName>
        <fullName evidence="1">RING-type E3 ubiquitin transferase listerin</fullName>
    </alternativeName>
</protein>
<comment type="subunit">
    <text evidence="1">Component of the ribosome quality control complex (RQC).</text>
</comment>
<keyword evidence="1" id="KW-0479">Metal-binding</keyword>
<keyword evidence="1" id="KW-0833">Ubl conjugation pathway</keyword>
<dbReference type="GO" id="GO:0061630">
    <property type="term" value="F:ubiquitin protein ligase activity"/>
    <property type="evidence" value="ECO:0007669"/>
    <property type="project" value="UniProtKB-UniRule"/>
</dbReference>
<dbReference type="GO" id="GO:1990112">
    <property type="term" value="C:RQC complex"/>
    <property type="evidence" value="ECO:0007669"/>
    <property type="project" value="UniProtKB-UniRule"/>
</dbReference>
<comment type="pathway">
    <text evidence="1">Protein modification; protein ubiquitination.</text>
</comment>
<evidence type="ECO:0000313" key="4">
    <source>
        <dbReference type="Proteomes" id="UP000321947"/>
    </source>
</evidence>
<dbReference type="GO" id="GO:1990116">
    <property type="term" value="P:ribosome-associated ubiquitin-dependent protein catabolic process"/>
    <property type="evidence" value="ECO:0007669"/>
    <property type="project" value="UniProtKB-UniRule"/>
</dbReference>
<dbReference type="AlphaFoldDB" id="A0A5D3BBP8"/>
<dbReference type="GO" id="GO:0016567">
    <property type="term" value="P:protein ubiquitination"/>
    <property type="evidence" value="ECO:0007669"/>
    <property type="project" value="UniProtKB-UniPathway"/>
</dbReference>
<dbReference type="GO" id="GO:0043023">
    <property type="term" value="F:ribosomal large subunit binding"/>
    <property type="evidence" value="ECO:0007669"/>
    <property type="project" value="TreeGrafter"/>
</dbReference>
<feature type="region of interest" description="Disordered" evidence="2">
    <location>
        <begin position="1"/>
        <end position="22"/>
    </location>
</feature>
<dbReference type="EC" id="2.3.2.27" evidence="1"/>
<proteinExistence type="inferred from homology"/>
<sequence length="92" mass="9490">MGRPKGDGARSKARPSSSSLAASLLPSDSAANAAGFGGFLGSYRLDSSLTGDDAAPFSDIDSEVAQHLKRLSRKDPTTKLVDISLPVSNTKP</sequence>
<name>A0A5D3BBP8_CUCMM</name>
<dbReference type="PANTHER" id="PTHR12389">
    <property type="entry name" value="ZINC FINGER PROTEIN 294"/>
    <property type="match status" value="1"/>
</dbReference>
<feature type="compositionally biased region" description="Basic and acidic residues" evidence="2">
    <location>
        <begin position="1"/>
        <end position="10"/>
    </location>
</feature>
<comment type="caution">
    <text evidence="3">The sequence shown here is derived from an EMBL/GenBank/DDBJ whole genome shotgun (WGS) entry which is preliminary data.</text>
</comment>
<dbReference type="Proteomes" id="UP000321947">
    <property type="component" value="Unassembled WGS sequence"/>
</dbReference>
<organism evidence="3 4">
    <name type="scientific">Cucumis melo var. makuwa</name>
    <name type="common">Oriental melon</name>
    <dbReference type="NCBI Taxonomy" id="1194695"/>
    <lineage>
        <taxon>Eukaryota</taxon>
        <taxon>Viridiplantae</taxon>
        <taxon>Streptophyta</taxon>
        <taxon>Embryophyta</taxon>
        <taxon>Tracheophyta</taxon>
        <taxon>Spermatophyta</taxon>
        <taxon>Magnoliopsida</taxon>
        <taxon>eudicotyledons</taxon>
        <taxon>Gunneridae</taxon>
        <taxon>Pentapetalae</taxon>
        <taxon>rosids</taxon>
        <taxon>fabids</taxon>
        <taxon>Cucurbitales</taxon>
        <taxon>Cucurbitaceae</taxon>
        <taxon>Benincaseae</taxon>
        <taxon>Cucumis</taxon>
    </lineage>
</organism>
<keyword evidence="1" id="KW-0863">Zinc-finger</keyword>
<comment type="similarity">
    <text evidence="1">Belongs to the LTN1 family.</text>
</comment>
<reference evidence="3 4" key="1">
    <citation type="submission" date="2019-08" db="EMBL/GenBank/DDBJ databases">
        <title>Draft genome sequences of two oriental melons (Cucumis melo L. var makuwa).</title>
        <authorList>
            <person name="Kwon S.-Y."/>
        </authorList>
    </citation>
    <scope>NUCLEOTIDE SEQUENCE [LARGE SCALE GENOMIC DNA]</scope>
    <source>
        <strain evidence="4">cv. Chang Bougi</strain>
        <tissue evidence="3">Leaf</tissue>
    </source>
</reference>
<dbReference type="GO" id="GO:0008270">
    <property type="term" value="F:zinc ion binding"/>
    <property type="evidence" value="ECO:0007669"/>
    <property type="project" value="UniProtKB-KW"/>
</dbReference>
<evidence type="ECO:0000256" key="2">
    <source>
        <dbReference type="SAM" id="MobiDB-lite"/>
    </source>
</evidence>